<keyword evidence="3" id="KW-1185">Reference proteome</keyword>
<feature type="signal peptide" evidence="1">
    <location>
        <begin position="1"/>
        <end position="20"/>
    </location>
</feature>
<dbReference type="Gene3D" id="2.80.10.50">
    <property type="match status" value="1"/>
</dbReference>
<evidence type="ECO:0000313" key="3">
    <source>
        <dbReference type="Proteomes" id="UP001497623"/>
    </source>
</evidence>
<protein>
    <submittedName>
        <fullName evidence="2">Uncharacterized protein</fullName>
    </submittedName>
</protein>
<gene>
    <name evidence="2" type="ORF">MNOR_LOCUS21723</name>
</gene>
<comment type="caution">
    <text evidence="2">The sequence shown here is derived from an EMBL/GenBank/DDBJ whole genome shotgun (WGS) entry which is preliminary data.</text>
</comment>
<dbReference type="AlphaFoldDB" id="A0AAV2RAP9"/>
<reference evidence="2 3" key="1">
    <citation type="submission" date="2024-05" db="EMBL/GenBank/DDBJ databases">
        <authorList>
            <person name="Wallberg A."/>
        </authorList>
    </citation>
    <scope>NUCLEOTIDE SEQUENCE [LARGE SCALE GENOMIC DNA]</scope>
</reference>
<dbReference type="EMBL" id="CAXKWB010017690">
    <property type="protein sequence ID" value="CAL4119622.1"/>
    <property type="molecule type" value="Genomic_DNA"/>
</dbReference>
<organism evidence="2 3">
    <name type="scientific">Meganyctiphanes norvegica</name>
    <name type="common">Northern krill</name>
    <name type="synonym">Thysanopoda norvegica</name>
    <dbReference type="NCBI Taxonomy" id="48144"/>
    <lineage>
        <taxon>Eukaryota</taxon>
        <taxon>Metazoa</taxon>
        <taxon>Ecdysozoa</taxon>
        <taxon>Arthropoda</taxon>
        <taxon>Crustacea</taxon>
        <taxon>Multicrustacea</taxon>
        <taxon>Malacostraca</taxon>
        <taxon>Eumalacostraca</taxon>
        <taxon>Eucarida</taxon>
        <taxon>Euphausiacea</taxon>
        <taxon>Euphausiidae</taxon>
        <taxon>Meganyctiphanes</taxon>
    </lineage>
</organism>
<evidence type="ECO:0000313" key="2">
    <source>
        <dbReference type="EMBL" id="CAL4119622.1"/>
    </source>
</evidence>
<feature type="chain" id="PRO_5043830879" evidence="1">
    <location>
        <begin position="21"/>
        <end position="417"/>
    </location>
</feature>
<name>A0AAV2RAP9_MEGNR</name>
<proteinExistence type="predicted"/>
<sequence>MATAYLLITVLIFLVGSGLGYDGSRRVQEQETGDTPTNFDNVLVKEELKSPADLKLLGSADRRKGCSQTKKCTNSGGTNQAKGSCSGMAWKYSRNCECCLPDQLEGNGLSDISSFNADLLETPLPSDFSSCMTATGNTSEDFIIQVFREGIWEGYVTPQKDDNGNVFYVMADSHSSASYATFEPVDGIWGYIKFVNNKNNQVMRPDNTGEGAWIAPSNTKDRWSQFAINQVTHQISHRSGRVLELDGNHLSNGGGTYMETHLVDTCGSDKQVLAYGNATVDAEWELIFAVDHPLASQTYVVHSTVGKSSSQSTNTNFKFVWEATFTARYWFYSFSRTAKLEYEISKSSTQTWNEQIEETDTYNVKIGEPVAVWQKVFYGYQIGNRAVFDSNIFCHTNSSDTHPNEIDACKYHGPSTA</sequence>
<evidence type="ECO:0000256" key="1">
    <source>
        <dbReference type="SAM" id="SignalP"/>
    </source>
</evidence>
<accession>A0AAV2RAP9</accession>
<keyword evidence="1" id="KW-0732">Signal</keyword>
<dbReference type="Proteomes" id="UP001497623">
    <property type="component" value="Unassembled WGS sequence"/>
</dbReference>